<dbReference type="EMBL" id="QZCW01000001">
    <property type="protein sequence ID" value="MCW5320458.1"/>
    <property type="molecule type" value="Genomic_DNA"/>
</dbReference>
<dbReference type="GeneID" id="77321812"/>
<dbReference type="SMART" id="SM00382">
    <property type="entry name" value="AAA"/>
    <property type="match status" value="1"/>
</dbReference>
<keyword evidence="7" id="KW-1185">Reference proteome</keyword>
<name>A0ABT3KQ71_9BURK</name>
<dbReference type="PANTHER" id="PTHR42939:SF1">
    <property type="entry name" value="ABC TRANSPORTER ATP-BINDING PROTEIN ALBC-RELATED"/>
    <property type="match status" value="1"/>
</dbReference>
<dbReference type="InterPro" id="IPR027417">
    <property type="entry name" value="P-loop_NTPase"/>
</dbReference>
<organism evidence="6 7">
    <name type="scientific">Verminephrobacter aporrectodeae subsp. tuberculatae</name>
    <dbReference type="NCBI Taxonomy" id="1110392"/>
    <lineage>
        <taxon>Bacteria</taxon>
        <taxon>Pseudomonadati</taxon>
        <taxon>Pseudomonadota</taxon>
        <taxon>Betaproteobacteria</taxon>
        <taxon>Burkholderiales</taxon>
        <taxon>Comamonadaceae</taxon>
        <taxon>Verminephrobacter</taxon>
    </lineage>
</organism>
<keyword evidence="4 6" id="KW-0067">ATP-binding</keyword>
<keyword evidence="3" id="KW-0547">Nucleotide-binding</keyword>
<evidence type="ECO:0000259" key="5">
    <source>
        <dbReference type="PROSITE" id="PS50893"/>
    </source>
</evidence>
<dbReference type="PROSITE" id="PS50893">
    <property type="entry name" value="ABC_TRANSPORTER_2"/>
    <property type="match status" value="1"/>
</dbReference>
<keyword evidence="1" id="KW-0813">Transport</keyword>
<comment type="caution">
    <text evidence="6">The sequence shown here is derived from an EMBL/GenBank/DDBJ whole genome shotgun (WGS) entry which is preliminary data.</text>
</comment>
<dbReference type="Gene3D" id="3.40.50.300">
    <property type="entry name" value="P-loop containing nucleotide triphosphate hydrolases"/>
    <property type="match status" value="1"/>
</dbReference>
<evidence type="ECO:0000256" key="2">
    <source>
        <dbReference type="ARBA" id="ARBA00022475"/>
    </source>
</evidence>
<evidence type="ECO:0000256" key="4">
    <source>
        <dbReference type="ARBA" id="ARBA00022840"/>
    </source>
</evidence>
<accession>A0ABT3KQ71</accession>
<dbReference type="PANTHER" id="PTHR42939">
    <property type="entry name" value="ABC TRANSPORTER ATP-BINDING PROTEIN ALBC-RELATED"/>
    <property type="match status" value="1"/>
</dbReference>
<dbReference type="InterPro" id="IPR003593">
    <property type="entry name" value="AAA+_ATPase"/>
</dbReference>
<evidence type="ECO:0000313" key="7">
    <source>
        <dbReference type="Proteomes" id="UP001208935"/>
    </source>
</evidence>
<dbReference type="GO" id="GO:0005524">
    <property type="term" value="F:ATP binding"/>
    <property type="evidence" value="ECO:0007669"/>
    <property type="project" value="UniProtKB-KW"/>
</dbReference>
<dbReference type="RefSeq" id="WP_265281207.1">
    <property type="nucleotide sequence ID" value="NZ_QZCW01000001.1"/>
</dbReference>
<sequence>MSGNQATLDVNRLRHSYEDRVIFHRVGFSWTGPGIICVCGPNGSGKTTLLSMLGGACVPDEGDILVLGRSMRMVRGQILPLLSYVPDACPVYPFVTGREWLDFVQAARRPAISTAPDLVRRFGLVDSLELRFSAMSLGTARKFMLAAGLGTQAPITVLDEPTNGLDAAARDVLREQLLAIAASRLVVMCCHDVGEQRALGARCVELASLETA</sequence>
<dbReference type="InterPro" id="IPR051782">
    <property type="entry name" value="ABC_Transporter_VariousFunc"/>
</dbReference>
<protein>
    <submittedName>
        <fullName evidence="6">ATP-binding cassette domain-containing protein</fullName>
    </submittedName>
</protein>
<dbReference type="SUPFAM" id="SSF52540">
    <property type="entry name" value="P-loop containing nucleoside triphosphate hydrolases"/>
    <property type="match status" value="1"/>
</dbReference>
<feature type="domain" description="ABC transporter" evidence="5">
    <location>
        <begin position="8"/>
        <end position="212"/>
    </location>
</feature>
<dbReference type="InterPro" id="IPR003439">
    <property type="entry name" value="ABC_transporter-like_ATP-bd"/>
</dbReference>
<reference evidence="7" key="1">
    <citation type="submission" date="2023-07" db="EMBL/GenBank/DDBJ databases">
        <title>Verminephrobacter genomes.</title>
        <authorList>
            <person name="Lund M.B."/>
        </authorList>
    </citation>
    <scope>NUCLEOTIDE SEQUENCE [LARGE SCALE GENOMIC DNA]</scope>
    <source>
        <strain evidence="7">AtM5-05</strain>
    </source>
</reference>
<evidence type="ECO:0000256" key="3">
    <source>
        <dbReference type="ARBA" id="ARBA00022741"/>
    </source>
</evidence>
<proteinExistence type="predicted"/>
<dbReference type="Pfam" id="PF00005">
    <property type="entry name" value="ABC_tran"/>
    <property type="match status" value="1"/>
</dbReference>
<keyword evidence="2" id="KW-0472">Membrane</keyword>
<evidence type="ECO:0000256" key="1">
    <source>
        <dbReference type="ARBA" id="ARBA00022448"/>
    </source>
</evidence>
<keyword evidence="2" id="KW-1003">Cell membrane</keyword>
<gene>
    <name evidence="6" type="ORF">D5039_04445</name>
</gene>
<evidence type="ECO:0000313" key="6">
    <source>
        <dbReference type="EMBL" id="MCW5320458.1"/>
    </source>
</evidence>
<dbReference type="Proteomes" id="UP001208935">
    <property type="component" value="Unassembled WGS sequence"/>
</dbReference>